<dbReference type="OrthoDB" id="10572012at2759"/>
<feature type="compositionally biased region" description="Pro residues" evidence="12">
    <location>
        <begin position="139"/>
        <end position="240"/>
    </location>
</feature>
<keyword evidence="8" id="KW-0862">Zinc</keyword>
<evidence type="ECO:0008006" key="15">
    <source>
        <dbReference type="Google" id="ProtNLM"/>
    </source>
</evidence>
<evidence type="ECO:0000256" key="12">
    <source>
        <dbReference type="SAM" id="MobiDB-lite"/>
    </source>
</evidence>
<dbReference type="SUPFAM" id="SSF52058">
    <property type="entry name" value="L domain-like"/>
    <property type="match status" value="1"/>
</dbReference>
<sequence>MLGVLLMPPLLGDLVNLEQLNVAHYMLSRTIPKKNCQLPKLQNFTYPYNFFTGESPVYLGLSEFRDERNCLPIIPVQLSPGQYKAFLSKKIHCSAFRCHKFVPALPSPPPLSASLPAPCPPVVVPIFPPPPPVYSPPPPVYTPSSPSPPPPPPSPVYSPPLPPPSPPLPSPPPLVYSPPPPTPSPPPLPPLPSPPPPPPVYSPPPPLPSPPPHVYSTPPPPSSPPSPSPLPYCVRSPPPHLQASSSPPSHFFRHLMKPTNLIASYAFLFYFSCWS</sequence>
<gene>
    <name evidence="13" type="ORF">H5410_020328</name>
</gene>
<evidence type="ECO:0000256" key="7">
    <source>
        <dbReference type="ARBA" id="ARBA00022737"/>
    </source>
</evidence>
<name>A0A9J5ZAU8_SOLCO</name>
<dbReference type="PROSITE" id="PS00115">
    <property type="entry name" value="RNA_POL_II_REPEAT"/>
    <property type="match status" value="1"/>
</dbReference>
<protein>
    <recommendedName>
        <fullName evidence="15">Leucine-rich repeat extensin-like protein 3</fullName>
    </recommendedName>
</protein>
<keyword evidence="9" id="KW-0238">DNA-binding</keyword>
<keyword evidence="11" id="KW-0539">Nucleus</keyword>
<evidence type="ECO:0000256" key="5">
    <source>
        <dbReference type="ARBA" id="ARBA00022723"/>
    </source>
</evidence>
<evidence type="ECO:0000256" key="9">
    <source>
        <dbReference type="ARBA" id="ARBA00023125"/>
    </source>
</evidence>
<dbReference type="InterPro" id="IPR000684">
    <property type="entry name" value="RNA_pol_II_repeat_euk"/>
</dbReference>
<dbReference type="GO" id="GO:0046872">
    <property type="term" value="F:metal ion binding"/>
    <property type="evidence" value="ECO:0007669"/>
    <property type="project" value="UniProtKB-KW"/>
</dbReference>
<dbReference type="PANTHER" id="PTHR32093">
    <property type="entry name" value="LEUCINE-RICH REPEAT EXTENSIN-LIKE PROTEIN 3-RELATED"/>
    <property type="match status" value="1"/>
</dbReference>
<dbReference type="GO" id="GO:0003677">
    <property type="term" value="F:DNA binding"/>
    <property type="evidence" value="ECO:0007669"/>
    <property type="project" value="UniProtKB-KW"/>
</dbReference>
<evidence type="ECO:0000256" key="1">
    <source>
        <dbReference type="ARBA" id="ARBA00004123"/>
    </source>
</evidence>
<evidence type="ECO:0000313" key="14">
    <source>
        <dbReference type="Proteomes" id="UP000824120"/>
    </source>
</evidence>
<keyword evidence="10" id="KW-0804">Transcription</keyword>
<evidence type="ECO:0000313" key="13">
    <source>
        <dbReference type="EMBL" id="KAG5609047.1"/>
    </source>
</evidence>
<dbReference type="Proteomes" id="UP000824120">
    <property type="component" value="Chromosome 4"/>
</dbReference>
<dbReference type="InterPro" id="IPR032675">
    <property type="entry name" value="LRR_dom_sf"/>
</dbReference>
<keyword evidence="4" id="KW-0597">Phosphoprotein</keyword>
<keyword evidence="14" id="KW-1185">Reference proteome</keyword>
<keyword evidence="3" id="KW-0964">Secreted</keyword>
<evidence type="ECO:0000256" key="8">
    <source>
        <dbReference type="ARBA" id="ARBA00022833"/>
    </source>
</evidence>
<comment type="subcellular location">
    <subcellularLocation>
        <location evidence="1">Nucleus</location>
    </subcellularLocation>
    <subcellularLocation>
        <location evidence="2">Secreted</location>
    </subcellularLocation>
</comment>
<proteinExistence type="predicted"/>
<evidence type="ECO:0000256" key="6">
    <source>
        <dbReference type="ARBA" id="ARBA00022729"/>
    </source>
</evidence>
<dbReference type="GO" id="GO:0006366">
    <property type="term" value="P:transcription by RNA polymerase II"/>
    <property type="evidence" value="ECO:0007669"/>
    <property type="project" value="InterPro"/>
</dbReference>
<evidence type="ECO:0000256" key="3">
    <source>
        <dbReference type="ARBA" id="ARBA00022525"/>
    </source>
</evidence>
<organism evidence="13 14">
    <name type="scientific">Solanum commersonii</name>
    <name type="common">Commerson's wild potato</name>
    <name type="synonym">Commerson's nightshade</name>
    <dbReference type="NCBI Taxonomy" id="4109"/>
    <lineage>
        <taxon>Eukaryota</taxon>
        <taxon>Viridiplantae</taxon>
        <taxon>Streptophyta</taxon>
        <taxon>Embryophyta</taxon>
        <taxon>Tracheophyta</taxon>
        <taxon>Spermatophyta</taxon>
        <taxon>Magnoliopsida</taxon>
        <taxon>eudicotyledons</taxon>
        <taxon>Gunneridae</taxon>
        <taxon>Pentapetalae</taxon>
        <taxon>asterids</taxon>
        <taxon>lamiids</taxon>
        <taxon>Solanales</taxon>
        <taxon>Solanaceae</taxon>
        <taxon>Solanoideae</taxon>
        <taxon>Solaneae</taxon>
        <taxon>Solanum</taxon>
    </lineage>
</organism>
<keyword evidence="7" id="KW-0677">Repeat</keyword>
<evidence type="ECO:0000256" key="11">
    <source>
        <dbReference type="ARBA" id="ARBA00023242"/>
    </source>
</evidence>
<dbReference type="InterPro" id="IPR051582">
    <property type="entry name" value="LRR_extensin-like_regulator"/>
</dbReference>
<dbReference type="GO" id="GO:0005576">
    <property type="term" value="C:extracellular region"/>
    <property type="evidence" value="ECO:0007669"/>
    <property type="project" value="UniProtKB-SubCell"/>
</dbReference>
<dbReference type="GO" id="GO:0005634">
    <property type="term" value="C:nucleus"/>
    <property type="evidence" value="ECO:0007669"/>
    <property type="project" value="UniProtKB-SubCell"/>
</dbReference>
<comment type="caution">
    <text evidence="13">The sequence shown here is derived from an EMBL/GenBank/DDBJ whole genome shotgun (WGS) entry which is preliminary data.</text>
</comment>
<dbReference type="PANTHER" id="PTHR32093:SF163">
    <property type="entry name" value="LEUCINE-RICH REPEAT EXTENSIN-LIKE PROTEIN 3"/>
    <property type="match status" value="1"/>
</dbReference>
<keyword evidence="5" id="KW-0479">Metal-binding</keyword>
<accession>A0A9J5ZAU8</accession>
<reference evidence="13 14" key="1">
    <citation type="submission" date="2020-09" db="EMBL/GenBank/DDBJ databases">
        <title>De no assembly of potato wild relative species, Solanum commersonii.</title>
        <authorList>
            <person name="Cho K."/>
        </authorList>
    </citation>
    <scope>NUCLEOTIDE SEQUENCE [LARGE SCALE GENOMIC DNA]</scope>
    <source>
        <strain evidence="13">LZ3.2</strain>
        <tissue evidence="13">Leaf</tissue>
    </source>
</reference>
<evidence type="ECO:0000256" key="2">
    <source>
        <dbReference type="ARBA" id="ARBA00004613"/>
    </source>
</evidence>
<keyword evidence="6" id="KW-0732">Signal</keyword>
<dbReference type="AlphaFoldDB" id="A0A9J5ZAU8"/>
<evidence type="ECO:0000256" key="4">
    <source>
        <dbReference type="ARBA" id="ARBA00022553"/>
    </source>
</evidence>
<dbReference type="Gene3D" id="3.80.10.10">
    <property type="entry name" value="Ribonuclease Inhibitor"/>
    <property type="match status" value="1"/>
</dbReference>
<evidence type="ECO:0000256" key="10">
    <source>
        <dbReference type="ARBA" id="ARBA00023163"/>
    </source>
</evidence>
<dbReference type="EMBL" id="JACXVP010000004">
    <property type="protein sequence ID" value="KAG5609047.1"/>
    <property type="molecule type" value="Genomic_DNA"/>
</dbReference>
<feature type="region of interest" description="Disordered" evidence="12">
    <location>
        <begin position="139"/>
        <end position="249"/>
    </location>
</feature>
<dbReference type="PRINTS" id="PR01217">
    <property type="entry name" value="PRICHEXTENSN"/>
</dbReference>